<reference evidence="1" key="1">
    <citation type="submission" date="2015-04" db="UniProtKB">
        <authorList>
            <consortium name="EnsemblPlants"/>
        </authorList>
    </citation>
    <scope>IDENTIFICATION</scope>
</reference>
<sequence>MSTELICSTWSVWFSMNISTISGKVCCPYVNAIFYMERNDQHWRFSEWQLRHQHAEIVLNKLRFHRCQRLDFWIYLLMSTLQMVQLIRWILAWEHPFSAIVRTCCQFLVNNQVQCRVRKDLGTHHAAARNDLCFRYKLVNFLALTELALS</sequence>
<keyword evidence="2" id="KW-1185">Reference proteome</keyword>
<dbReference type="EnsemblPlants" id="OPUNC02G07370.3">
    <property type="protein sequence ID" value="OPUNC02G07370.3"/>
    <property type="gene ID" value="OPUNC02G07370"/>
</dbReference>
<dbReference type="EnsemblPlants" id="OPUNC02G07370.4">
    <property type="protein sequence ID" value="OPUNC02G07370.4"/>
    <property type="gene ID" value="OPUNC02G07370"/>
</dbReference>
<protein>
    <submittedName>
        <fullName evidence="1">Uncharacterized protein</fullName>
    </submittedName>
</protein>
<dbReference type="AlphaFoldDB" id="A0A0E0JX67"/>
<dbReference type="EnsemblPlants" id="OPUNC02G07370.1">
    <property type="protein sequence ID" value="OPUNC02G07370.1"/>
    <property type="gene ID" value="OPUNC02G07370"/>
</dbReference>
<name>A0A0E0JX67_ORYPU</name>
<accession>A0A0E0JX67</accession>
<reference evidence="1" key="2">
    <citation type="submission" date="2018-05" db="EMBL/GenBank/DDBJ databases">
        <title>OpunRS2 (Oryza punctata Reference Sequence Version 2).</title>
        <authorList>
            <person name="Zhang J."/>
            <person name="Kudrna D."/>
            <person name="Lee S."/>
            <person name="Talag J."/>
            <person name="Welchert J."/>
            <person name="Wing R.A."/>
        </authorList>
    </citation>
    <scope>NUCLEOTIDE SEQUENCE [LARGE SCALE GENOMIC DNA]</scope>
</reference>
<dbReference type="Gramene" id="OPUNC02G07370.1">
    <property type="protein sequence ID" value="OPUNC02G07370.1"/>
    <property type="gene ID" value="OPUNC02G07370"/>
</dbReference>
<dbReference type="HOGENOM" id="CLU_1743494_0_0_1"/>
<proteinExistence type="predicted"/>
<dbReference type="Proteomes" id="UP000026962">
    <property type="component" value="Chromosome 2"/>
</dbReference>
<evidence type="ECO:0000313" key="1">
    <source>
        <dbReference type="EnsemblPlants" id="OPUNC02G07370.3"/>
    </source>
</evidence>
<dbReference type="Gramene" id="OPUNC02G07370.3">
    <property type="protein sequence ID" value="OPUNC02G07370.3"/>
    <property type="gene ID" value="OPUNC02G07370"/>
</dbReference>
<evidence type="ECO:0000313" key="2">
    <source>
        <dbReference type="Proteomes" id="UP000026962"/>
    </source>
</evidence>
<dbReference type="Gramene" id="OPUNC02G07370.4">
    <property type="protein sequence ID" value="OPUNC02G07370.4"/>
    <property type="gene ID" value="OPUNC02G07370"/>
</dbReference>
<organism evidence="1">
    <name type="scientific">Oryza punctata</name>
    <name type="common">Red rice</name>
    <dbReference type="NCBI Taxonomy" id="4537"/>
    <lineage>
        <taxon>Eukaryota</taxon>
        <taxon>Viridiplantae</taxon>
        <taxon>Streptophyta</taxon>
        <taxon>Embryophyta</taxon>
        <taxon>Tracheophyta</taxon>
        <taxon>Spermatophyta</taxon>
        <taxon>Magnoliopsida</taxon>
        <taxon>Liliopsida</taxon>
        <taxon>Poales</taxon>
        <taxon>Poaceae</taxon>
        <taxon>BOP clade</taxon>
        <taxon>Oryzoideae</taxon>
        <taxon>Oryzeae</taxon>
        <taxon>Oryzinae</taxon>
        <taxon>Oryza</taxon>
    </lineage>
</organism>